<dbReference type="Proteomes" id="UP001347796">
    <property type="component" value="Unassembled WGS sequence"/>
</dbReference>
<name>A0AAN8Q9J9_PATCE</name>
<protein>
    <submittedName>
        <fullName evidence="2">Uncharacterized protein</fullName>
    </submittedName>
</protein>
<feature type="region of interest" description="Disordered" evidence="1">
    <location>
        <begin position="139"/>
        <end position="274"/>
    </location>
</feature>
<evidence type="ECO:0000313" key="3">
    <source>
        <dbReference type="Proteomes" id="UP001347796"/>
    </source>
</evidence>
<organism evidence="2 3">
    <name type="scientific">Patella caerulea</name>
    <name type="common">Rayed Mediterranean limpet</name>
    <dbReference type="NCBI Taxonomy" id="87958"/>
    <lineage>
        <taxon>Eukaryota</taxon>
        <taxon>Metazoa</taxon>
        <taxon>Spiralia</taxon>
        <taxon>Lophotrochozoa</taxon>
        <taxon>Mollusca</taxon>
        <taxon>Gastropoda</taxon>
        <taxon>Patellogastropoda</taxon>
        <taxon>Patelloidea</taxon>
        <taxon>Patellidae</taxon>
        <taxon>Patella</taxon>
    </lineage>
</organism>
<proteinExistence type="predicted"/>
<sequence>MDPQTEKELAEDKRVITRSFYQFIQCLHHLANLAEPSTCFKKKEKELNQFIRPARTNDKIVERIQKVNAAWAKSIRDELRLHYTEEKVWSLDLVLYYNSSFTRNQMMNFGAISLSWAKKNYGKRLRQDTIDEFMRVLPDCVATPPSSPSEPPSPTPKTPSPRSQNPAPPKKVRTPSITPSTRVPSESTNAPPTFSVVPYTPRRKTKFAFKQKKTAPISRPRQPDTRAKPRKLKTQVPSRFSFDPPVNTVCPPPVVSKSNRRTSNKDRPATNNWK</sequence>
<gene>
    <name evidence="2" type="ORF">SNE40_000006</name>
</gene>
<comment type="caution">
    <text evidence="2">The sequence shown here is derived from an EMBL/GenBank/DDBJ whole genome shotgun (WGS) entry which is preliminary data.</text>
</comment>
<dbReference type="AlphaFoldDB" id="A0AAN8Q9J9"/>
<feature type="compositionally biased region" description="Pro residues" evidence="1">
    <location>
        <begin position="145"/>
        <end position="159"/>
    </location>
</feature>
<feature type="compositionally biased region" description="Polar residues" evidence="1">
    <location>
        <begin position="175"/>
        <end position="192"/>
    </location>
</feature>
<feature type="compositionally biased region" description="Basic residues" evidence="1">
    <location>
        <begin position="201"/>
        <end position="213"/>
    </location>
</feature>
<evidence type="ECO:0000313" key="2">
    <source>
        <dbReference type="EMBL" id="KAK6194365.1"/>
    </source>
</evidence>
<dbReference type="EMBL" id="JAZGQO010000001">
    <property type="protein sequence ID" value="KAK6194365.1"/>
    <property type="molecule type" value="Genomic_DNA"/>
</dbReference>
<reference evidence="2 3" key="1">
    <citation type="submission" date="2024-01" db="EMBL/GenBank/DDBJ databases">
        <title>The genome of the rayed Mediterranean limpet Patella caerulea (Linnaeus, 1758).</title>
        <authorList>
            <person name="Anh-Thu Weber A."/>
            <person name="Halstead-Nussloch G."/>
        </authorList>
    </citation>
    <scope>NUCLEOTIDE SEQUENCE [LARGE SCALE GENOMIC DNA]</scope>
    <source>
        <strain evidence="2">AATW-2023a</strain>
        <tissue evidence="2">Whole specimen</tissue>
    </source>
</reference>
<accession>A0AAN8Q9J9</accession>
<keyword evidence="3" id="KW-1185">Reference proteome</keyword>
<evidence type="ECO:0000256" key="1">
    <source>
        <dbReference type="SAM" id="MobiDB-lite"/>
    </source>
</evidence>